<dbReference type="AlphaFoldDB" id="A0A9W8A5S4"/>
<accession>A0A9W8A5S4</accession>
<protein>
    <submittedName>
        <fullName evidence="1">Uncharacterized protein</fullName>
    </submittedName>
</protein>
<comment type="caution">
    <text evidence="1">The sequence shown here is derived from an EMBL/GenBank/DDBJ whole genome shotgun (WGS) entry which is preliminary data.</text>
</comment>
<evidence type="ECO:0000313" key="2">
    <source>
        <dbReference type="Proteomes" id="UP001150538"/>
    </source>
</evidence>
<dbReference type="InterPro" id="IPR032675">
    <property type="entry name" value="LRR_dom_sf"/>
</dbReference>
<dbReference type="Gene3D" id="3.80.10.10">
    <property type="entry name" value="Ribonuclease Inhibitor"/>
    <property type="match status" value="1"/>
</dbReference>
<gene>
    <name evidence="1" type="ORF">H4219_002891</name>
</gene>
<dbReference type="SUPFAM" id="SSF52047">
    <property type="entry name" value="RNI-like"/>
    <property type="match status" value="1"/>
</dbReference>
<reference evidence="1" key="1">
    <citation type="submission" date="2022-07" db="EMBL/GenBank/DDBJ databases">
        <title>Phylogenomic reconstructions and comparative analyses of Kickxellomycotina fungi.</title>
        <authorList>
            <person name="Reynolds N.K."/>
            <person name="Stajich J.E."/>
            <person name="Barry K."/>
            <person name="Grigoriev I.V."/>
            <person name="Crous P."/>
            <person name="Smith M.E."/>
        </authorList>
    </citation>
    <scope>NUCLEOTIDE SEQUENCE</scope>
    <source>
        <strain evidence="1">NBRC 100468</strain>
    </source>
</reference>
<organism evidence="1 2">
    <name type="scientific">Mycoemilia scoparia</name>
    <dbReference type="NCBI Taxonomy" id="417184"/>
    <lineage>
        <taxon>Eukaryota</taxon>
        <taxon>Fungi</taxon>
        <taxon>Fungi incertae sedis</taxon>
        <taxon>Zoopagomycota</taxon>
        <taxon>Kickxellomycotina</taxon>
        <taxon>Kickxellomycetes</taxon>
        <taxon>Kickxellales</taxon>
        <taxon>Kickxellaceae</taxon>
        <taxon>Mycoemilia</taxon>
    </lineage>
</organism>
<evidence type="ECO:0000313" key="1">
    <source>
        <dbReference type="EMBL" id="KAJ1918003.1"/>
    </source>
</evidence>
<proteinExistence type="predicted"/>
<dbReference type="Proteomes" id="UP001150538">
    <property type="component" value="Unassembled WGS sequence"/>
</dbReference>
<dbReference type="EMBL" id="JANBPU010000056">
    <property type="protein sequence ID" value="KAJ1918003.1"/>
    <property type="molecule type" value="Genomic_DNA"/>
</dbReference>
<sequence length="550" mass="63461">MDIAKTPKDLPIDIIYKIVGYIHTVEDETTLLELCQLNKPWREAALRKYLGKLMTGTLGYSSEALERYEWISNITREMIISIDEHVEFDREMKRNLDQLLNKKWTQARTLEFKMMSSMFQWIPMRKKVAYAFSNISNLKIEVHNESVADLLCWVATLMPKVTSLAVGESPKDQAIEIIKDKLLIQTLTTTARDRFKHLEFIGPYLKFRTLEVLGYSQARLESLRLDTCVLEEFNMPEELQAEKGKRAPQMVPSTHQQFPALKSLNIGMLYSKKDVMDPIDITPDRFPSLIDIELCKLPAYQLNDTDGANFSQPTNPQFFEKLYNKLLNPSNIWANAEKLSIGIHKSQKDQNLVMCFPNLRYLHIEYHQTADQFFALMHQLATQCPSLVYLEVHFYDSLRQGTVCDDVLFSSALGLVSIPRQNATKSNSYRHSSLATPTYPLKTNWRNMQWLDLTFTLFSTDVLHPLGQIEHLSFLGICLNNLQSILTLTLRPNSFSRLKGLKFQVNSEPTFNQAKGLLLLFPNLSSCEMWSQNIDQLRPQLVNAFSHIKF</sequence>
<name>A0A9W8A5S4_9FUNG</name>
<keyword evidence="2" id="KW-1185">Reference proteome</keyword>